<dbReference type="RefSeq" id="WP_100741787.1">
    <property type="nucleotide sequence ID" value="NZ_NPDW01000001.1"/>
</dbReference>
<dbReference type="OrthoDB" id="337010at2"/>
<sequence>MIQKVFRYTGIFLFLSSVFQCNPEQSNNSNIFDSLLTSVSLIQSQNSFNSTGLVSTREINIGLSPINLSNDTITSDGHNSIRLIGDGSIEGGGLLVFVREQLIEGETLVVNGQVPKAPVSIENGIPKFHTISGKKYEAILDFYIDGANNTEIDGSSIFLPFTATGNDQIEFFVSGTGGVGLFVNGRSLVTEIFFAPVGQNLGWNNPQEREFARKSNYASYGGNHYVVEYLYNP</sequence>
<evidence type="ECO:0000313" key="2">
    <source>
        <dbReference type="Proteomes" id="UP000232145"/>
    </source>
</evidence>
<protein>
    <submittedName>
        <fullName evidence="1">Uncharacterized protein</fullName>
    </submittedName>
</protein>
<accession>A0A2N0AKQ5</accession>
<dbReference type="Proteomes" id="UP000232145">
    <property type="component" value="Unassembled WGS sequence"/>
</dbReference>
<organism evidence="1 2">
    <name type="scientific">Leptospira harrisiae</name>
    <dbReference type="NCBI Taxonomy" id="2023189"/>
    <lineage>
        <taxon>Bacteria</taxon>
        <taxon>Pseudomonadati</taxon>
        <taxon>Spirochaetota</taxon>
        <taxon>Spirochaetia</taxon>
        <taxon>Leptospirales</taxon>
        <taxon>Leptospiraceae</taxon>
        <taxon>Leptospira</taxon>
    </lineage>
</organism>
<evidence type="ECO:0000313" key="1">
    <source>
        <dbReference type="EMBL" id="PJZ84899.1"/>
    </source>
</evidence>
<proteinExistence type="predicted"/>
<comment type="caution">
    <text evidence="1">The sequence shown here is derived from an EMBL/GenBank/DDBJ whole genome shotgun (WGS) entry which is preliminary data.</text>
</comment>
<keyword evidence="2" id="KW-1185">Reference proteome</keyword>
<gene>
    <name evidence="1" type="ORF">CH364_01060</name>
</gene>
<reference evidence="1 2" key="1">
    <citation type="submission" date="2017-07" db="EMBL/GenBank/DDBJ databases">
        <title>Leptospira spp. isolated from tropical soils.</title>
        <authorList>
            <person name="Thibeaux R."/>
            <person name="Iraola G."/>
            <person name="Ferres I."/>
            <person name="Bierque E."/>
            <person name="Girault D."/>
            <person name="Soupe-Gilbert M.-E."/>
            <person name="Picardeau M."/>
            <person name="Goarant C."/>
        </authorList>
    </citation>
    <scope>NUCLEOTIDE SEQUENCE [LARGE SCALE GENOMIC DNA]</scope>
    <source>
        <strain evidence="1 2">FH2-B-A1</strain>
    </source>
</reference>
<name>A0A2N0AKQ5_9LEPT</name>
<dbReference type="EMBL" id="NPDX01000001">
    <property type="protein sequence ID" value="PJZ84899.1"/>
    <property type="molecule type" value="Genomic_DNA"/>
</dbReference>
<dbReference type="AlphaFoldDB" id="A0A2N0AKQ5"/>